<dbReference type="Pfam" id="PF21533">
    <property type="entry name" value="EHMT1-2_CRR"/>
    <property type="match status" value="1"/>
</dbReference>
<keyword evidence="3" id="KW-0808">Transferase</keyword>
<feature type="region of interest" description="Disordered" evidence="7">
    <location>
        <begin position="228"/>
        <end position="248"/>
    </location>
</feature>
<dbReference type="PANTHER" id="PTHR46307">
    <property type="entry name" value="G9A, ISOFORM B"/>
    <property type="match status" value="1"/>
</dbReference>
<dbReference type="InterPro" id="IPR002110">
    <property type="entry name" value="Ankyrin_rpt"/>
</dbReference>
<dbReference type="PROSITE" id="PS50088">
    <property type="entry name" value="ANK_REPEAT"/>
    <property type="match status" value="5"/>
</dbReference>
<dbReference type="InterPro" id="IPR036770">
    <property type="entry name" value="Ankyrin_rpt-contain_sf"/>
</dbReference>
<evidence type="ECO:0000256" key="5">
    <source>
        <dbReference type="ARBA" id="ARBA00022853"/>
    </source>
</evidence>
<evidence type="ECO:0000259" key="8">
    <source>
        <dbReference type="PROSITE" id="PS50280"/>
    </source>
</evidence>
<proteinExistence type="predicted"/>
<evidence type="ECO:0000256" key="3">
    <source>
        <dbReference type="ARBA" id="ARBA00022603"/>
    </source>
</evidence>
<comment type="subcellular location">
    <subcellularLocation>
        <location evidence="1">Chromosome</location>
    </subcellularLocation>
</comment>
<dbReference type="EMBL" id="BAAFST010000002">
    <property type="protein sequence ID" value="GAB1286034.1"/>
    <property type="molecule type" value="Genomic_DNA"/>
</dbReference>
<dbReference type="CDD" id="cd20905">
    <property type="entry name" value="EHMT_ZBD"/>
    <property type="match status" value="1"/>
</dbReference>
<dbReference type="SMART" id="SM00468">
    <property type="entry name" value="PreSET"/>
    <property type="match status" value="1"/>
</dbReference>
<dbReference type="Pfam" id="PF13637">
    <property type="entry name" value="Ank_4"/>
    <property type="match status" value="1"/>
</dbReference>
<keyword evidence="4" id="KW-0949">S-adenosyl-L-methionine</keyword>
<dbReference type="InterPro" id="IPR001214">
    <property type="entry name" value="SET_dom"/>
</dbReference>
<dbReference type="Gene3D" id="1.25.40.20">
    <property type="entry name" value="Ankyrin repeat-containing domain"/>
    <property type="match status" value="1"/>
</dbReference>
<feature type="compositionally biased region" description="Basic and acidic residues" evidence="7">
    <location>
        <begin position="380"/>
        <end position="390"/>
    </location>
</feature>
<keyword evidence="3" id="KW-0489">Methyltransferase</keyword>
<dbReference type="SUPFAM" id="SSF82199">
    <property type="entry name" value="SET domain"/>
    <property type="match status" value="1"/>
</dbReference>
<feature type="region of interest" description="Disordered" evidence="7">
    <location>
        <begin position="172"/>
        <end position="215"/>
    </location>
</feature>
<dbReference type="Proteomes" id="UP001623349">
    <property type="component" value="Unassembled WGS sequence"/>
</dbReference>
<dbReference type="SMART" id="SM00248">
    <property type="entry name" value="ANK"/>
    <property type="match status" value="7"/>
</dbReference>
<evidence type="ECO:0000313" key="10">
    <source>
        <dbReference type="EMBL" id="GAB1286034.1"/>
    </source>
</evidence>
<feature type="repeat" description="ANK" evidence="6">
    <location>
        <begin position="1092"/>
        <end position="1127"/>
    </location>
</feature>
<evidence type="ECO:0000259" key="9">
    <source>
        <dbReference type="PROSITE" id="PS50867"/>
    </source>
</evidence>
<dbReference type="InterPro" id="IPR046341">
    <property type="entry name" value="SET_dom_sf"/>
</dbReference>
<feature type="region of interest" description="Disordered" evidence="7">
    <location>
        <begin position="978"/>
        <end position="1002"/>
    </location>
</feature>
<feature type="compositionally biased region" description="Basic and acidic residues" evidence="7">
    <location>
        <begin position="234"/>
        <end position="248"/>
    </location>
</feature>
<evidence type="ECO:0000256" key="6">
    <source>
        <dbReference type="PROSITE-ProRule" id="PRU00023"/>
    </source>
</evidence>
<feature type="domain" description="Pre-SET" evidence="9">
    <location>
        <begin position="1385"/>
        <end position="1448"/>
    </location>
</feature>
<dbReference type="PROSITE" id="PS50297">
    <property type="entry name" value="ANK_REP_REGION"/>
    <property type="match status" value="5"/>
</dbReference>
<feature type="region of interest" description="Disordered" evidence="7">
    <location>
        <begin position="713"/>
        <end position="789"/>
    </location>
</feature>
<dbReference type="SUPFAM" id="SSF48403">
    <property type="entry name" value="Ankyrin repeat"/>
    <property type="match status" value="1"/>
</dbReference>
<dbReference type="SMART" id="SM00317">
    <property type="entry name" value="SET"/>
    <property type="match status" value="1"/>
</dbReference>
<feature type="repeat" description="ANK" evidence="6">
    <location>
        <begin position="1263"/>
        <end position="1295"/>
    </location>
</feature>
<dbReference type="PROSITE" id="PS50867">
    <property type="entry name" value="PRE_SET"/>
    <property type="match status" value="1"/>
</dbReference>
<evidence type="ECO:0000256" key="1">
    <source>
        <dbReference type="ARBA" id="ARBA00004286"/>
    </source>
</evidence>
<keyword evidence="6" id="KW-0040">ANK repeat</keyword>
<keyword evidence="11" id="KW-1185">Reference proteome</keyword>
<keyword evidence="2" id="KW-0158">Chromosome</keyword>
<dbReference type="Pfam" id="PF12796">
    <property type="entry name" value="Ank_2"/>
    <property type="match status" value="2"/>
</dbReference>
<evidence type="ECO:0000256" key="7">
    <source>
        <dbReference type="SAM" id="MobiDB-lite"/>
    </source>
</evidence>
<feature type="region of interest" description="Disordered" evidence="7">
    <location>
        <begin position="44"/>
        <end position="120"/>
    </location>
</feature>
<feature type="repeat" description="ANK" evidence="6">
    <location>
        <begin position="1128"/>
        <end position="1160"/>
    </location>
</feature>
<dbReference type="PRINTS" id="PR01415">
    <property type="entry name" value="ANKYRIN"/>
</dbReference>
<dbReference type="Pfam" id="PF00856">
    <property type="entry name" value="SET"/>
    <property type="match status" value="1"/>
</dbReference>
<sequence length="1643" mass="180021">MAAADAEMVSLCSPGCPGTHSVDQAVLAKQETKQDCCMRTELLREDTPMAADEGSTERQEGETPMAADGETNGSCEKSGDTCHPNAPKHTQENMRAGPQEGTNRVPRVAENGVSERDTEVGKQNHVTAEDFMQTSVIGSNGYFLNKPALQGQPLRTPNTLTSSLPGHAAKTLPGGASKCRTPSALPQTPTTAPAMPGEGTADTEDRKPTAAGTDVRVHRARKTMPKSIPGLHAASKDHREVQDHKEPKEDINRNISECGRQQLLPTFPALHQSLPQNQCYMATTKSQTAAAVSRKKKRRMGTYSLVPKKKTKVLKQRTVIEMFKSITHSTVGAKGEKALDDSALHVNGESLEMDSEDEDSDELEDDEDHGAEQAAAFPTEDSRTSKDSMSETDRAAKLVVWGSLKLEEICKTGTVTMCSYEICKTGTVTMCSYEICKTGTVTMCSYEICKTGTVTMCSYEICKTGTVTMCSYEICKTGTVTMCSYEICKTGTVIMCSYEICKTGTVTMCSYEVCKTGTVIMCSCEICKTGTVTMCSYEICKTGTVTMCSYEICKTGTVTMSYEICKTGAITMCSYEICKTGTVTMCSYEICKTGTVTMCSYEICKTGTVIMCSYEICKTGTVTMCSYEVCKTGTVIMCSYEICKTGTVIMCSYEICKTGTVIMCSYEICKTGTVTMCSCEICKTGTVIMCSCEICKTGTVTMCSYEIYTAMDGDSEEEQESPDTGEDEDGGDESDLSSESSIKKKFLKRRGKTDSPWIKPARKRRRRSRKKPSSVLGSEACKSSPGSVEQAALGDSVGYMEVSLDSLDLRVRGILSSQTENEGLANGPDVLETDGLQEVPLCSCRMETPKSREISTLANNQCMATESVDHELGRCTNSVVKYELMRPSNKAPLLVLCEDHRGRMVKHQCCPGCGYFCTAGNFMECQPESSISHRFHKDCASRVNNASYCPHCGEEASKAKEVTIAKADTTSTVTLAPGQEKSLAAEGRADTTTGSIAGAPEDEKLQSTVPQAPECFDPAGPAGFVRPTSGLSQGPGKETLESALIALDSEKPKKLRFHPKQLYFSARQGELQKVLLMLVDGIDPNFKMEHQSKRSPLHAAAEAGHVDICHMLVQLETAGANIDTCSEDQRTPLMEAAENNHLDAVKYLIKAGAQVDPKDAEGSTCLHLAAKKGHYDVVQYLLSNGQMDVNCQDDGGWTPMIWATEYKHVDLVKLLLSKGSDINIRDNCSEENICLHWAAFSGCVDIAEILLAAKCDLHAVNIHGDSPLHIAARENRYDCVVLFLSRDSDITLKNKEGETPLQCASLHSQVWDALQMSKALRDSAPDKPVAVEKTVSRDIARGYERIPIPCVNAVDSELCPTNYKYVSQNCVTSPMNIDRNITHLQYCVCVDDCSSSTCMCGQLSMRCWYDKDGRLLPEFNMAEPPLIFECNHACSCWRNCRNRVVQNGLRARLQLYRTQDMGWGVRSLQDIPLGTFVCEYVGELISDSEADVREEDSYLFDLDNKDGEVYCIDARFYGNVSRFINHHCEPNLVPVRVFMSHQDLRFPRIAFFSTRLIQAGEQLGYGSTTGNDFGKSRVSSLVAGVGLPSVGIRVQPWPSGKPVQPRRLRRMAFQIPALQPLLTPYEFQCGQWDCQNQILVTAI</sequence>
<dbReference type="PROSITE" id="PS50280">
    <property type="entry name" value="SET"/>
    <property type="match status" value="1"/>
</dbReference>
<feature type="compositionally biased region" description="Acidic residues" evidence="7">
    <location>
        <begin position="713"/>
        <end position="736"/>
    </location>
</feature>
<name>A0ABQ0EFW3_APOSI</name>
<feature type="compositionally biased region" description="Basic residues" evidence="7">
    <location>
        <begin position="760"/>
        <end position="772"/>
    </location>
</feature>
<dbReference type="Pfam" id="PF05033">
    <property type="entry name" value="Pre-SET"/>
    <property type="match status" value="1"/>
</dbReference>
<dbReference type="InterPro" id="IPR043550">
    <property type="entry name" value="EHMT1/EHMT2"/>
</dbReference>
<evidence type="ECO:0000256" key="4">
    <source>
        <dbReference type="ARBA" id="ARBA00022691"/>
    </source>
</evidence>
<gene>
    <name evidence="10" type="ORF">APTSU1_000126400</name>
</gene>
<dbReference type="InterPro" id="IPR007728">
    <property type="entry name" value="Pre-SET_dom"/>
</dbReference>
<reference evidence="10 11" key="1">
    <citation type="submission" date="2024-08" db="EMBL/GenBank/DDBJ databases">
        <title>The draft genome of Apodemus speciosus.</title>
        <authorList>
            <person name="Nabeshima K."/>
            <person name="Suzuki S."/>
            <person name="Onuma M."/>
        </authorList>
    </citation>
    <scope>NUCLEOTIDE SEQUENCE [LARGE SCALE GENOMIC DNA]</scope>
    <source>
        <strain evidence="10">IB14-021</strain>
    </source>
</reference>
<dbReference type="InterPro" id="IPR047762">
    <property type="entry name" value="EHMT_CRR"/>
</dbReference>
<accession>A0ABQ0EFW3</accession>
<feature type="repeat" description="ANK" evidence="6">
    <location>
        <begin position="1161"/>
        <end position="1185"/>
    </location>
</feature>
<dbReference type="PANTHER" id="PTHR46307:SF2">
    <property type="entry name" value="HISTONE-LYSINE N-METHYLTRANSFERASE EHMT1"/>
    <property type="match status" value="1"/>
</dbReference>
<evidence type="ECO:0000313" key="11">
    <source>
        <dbReference type="Proteomes" id="UP001623349"/>
    </source>
</evidence>
<feature type="repeat" description="ANK" evidence="6">
    <location>
        <begin position="1195"/>
        <end position="1227"/>
    </location>
</feature>
<feature type="compositionally biased region" description="Acidic residues" evidence="7">
    <location>
        <begin position="351"/>
        <end position="369"/>
    </location>
</feature>
<keyword evidence="5" id="KW-0156">Chromatin regulator</keyword>
<feature type="region of interest" description="Disordered" evidence="7">
    <location>
        <begin position="350"/>
        <end position="390"/>
    </location>
</feature>
<evidence type="ECO:0000256" key="2">
    <source>
        <dbReference type="ARBA" id="ARBA00022454"/>
    </source>
</evidence>
<feature type="domain" description="SET" evidence="8">
    <location>
        <begin position="1451"/>
        <end position="1568"/>
    </location>
</feature>
<protein>
    <submittedName>
        <fullName evidence="10">Histone-lysine N-methyltransferase EHMT1</fullName>
    </submittedName>
</protein>
<dbReference type="Gene3D" id="2.170.270.10">
    <property type="entry name" value="SET domain"/>
    <property type="match status" value="1"/>
</dbReference>
<organism evidence="10 11">
    <name type="scientific">Apodemus speciosus</name>
    <name type="common">Large Japanese field mouse</name>
    <dbReference type="NCBI Taxonomy" id="105296"/>
    <lineage>
        <taxon>Eukaryota</taxon>
        <taxon>Metazoa</taxon>
        <taxon>Chordata</taxon>
        <taxon>Craniata</taxon>
        <taxon>Vertebrata</taxon>
        <taxon>Euteleostomi</taxon>
        <taxon>Mammalia</taxon>
        <taxon>Eutheria</taxon>
        <taxon>Euarchontoglires</taxon>
        <taxon>Glires</taxon>
        <taxon>Rodentia</taxon>
        <taxon>Myomorpha</taxon>
        <taxon>Muroidea</taxon>
        <taxon>Muridae</taxon>
        <taxon>Murinae</taxon>
        <taxon>Apodemus</taxon>
    </lineage>
</organism>
<comment type="caution">
    <text evidence="10">The sequence shown here is derived from an EMBL/GenBank/DDBJ whole genome shotgun (WGS) entry which is preliminary data.</text>
</comment>